<feature type="compositionally biased region" description="Polar residues" evidence="1">
    <location>
        <begin position="384"/>
        <end position="400"/>
    </location>
</feature>
<dbReference type="Proteomes" id="UP000559027">
    <property type="component" value="Unassembled WGS sequence"/>
</dbReference>
<evidence type="ECO:0000256" key="1">
    <source>
        <dbReference type="SAM" id="MobiDB-lite"/>
    </source>
</evidence>
<sequence>MPLTDAQIKFLEDGGYKERAKAARELAEKNGTFNMRNWAKTKVIPLFIVKFPNTDKEIQEKVHNWFKNNCKRSMPISRFYRSERAHASSLSPENAPEHDDGASSNDDVATPPSHRLRGLREMVAEEYKTTILSRIHGSNNAKLRRQEFIGKWNAELTRFISELPKDTIQYYEAAAERLRDQSKTTQTKEDILMWQKHLPVKAGLDLHKLLGWGRRQYGDGLFFVATAYREPSNKVFIKKWLISNVPQDIESDSFMDAYDEHISDHFRSLADNWLPRHNKGVAPLLTQSLSGKHIIRPFDVDSVTRNEMKEVVSSYLTKLWEVSGRSGTLPWSSLEDPTIWKSYLLDIAPLANHTNINPATMPGESIIALAEALSKSPGIIDFGRTSTLNTTHSSPPQEGSSPHPANPTNDDPFRSSPLRQVSPSTLSTPSRDYNLADPPITPSSPRMLPRGTNSAHSPSQTPTHRGSPPPSPQDPSLTGSNSSVTSTTTKRSYSSPALSPFASTAASSKGQTPQATPLRQQSDRPMSIDNQYEREDPMVTLGKDQTDLFGSQQVTVDPQPASSDHQCSSNSDTSPQASSPIESEDKGVEASNQLAKIEKQHIANASKPDLAISRTATQTAQGRKKGKKASAVPIRAQPKRTTKEPKLPAPLTAKKKDTTKRKPGYIWVPVDEDTENSEEPPARRRRLNRTM</sequence>
<feature type="compositionally biased region" description="Polar residues" evidence="1">
    <location>
        <begin position="451"/>
        <end position="464"/>
    </location>
</feature>
<accession>A0A8H5CV63</accession>
<dbReference type="EMBL" id="JAACJO010000019">
    <property type="protein sequence ID" value="KAF5348465.1"/>
    <property type="molecule type" value="Genomic_DNA"/>
</dbReference>
<organism evidence="2 3">
    <name type="scientific">Leucocoprinus leucothites</name>
    <dbReference type="NCBI Taxonomy" id="201217"/>
    <lineage>
        <taxon>Eukaryota</taxon>
        <taxon>Fungi</taxon>
        <taxon>Dikarya</taxon>
        <taxon>Basidiomycota</taxon>
        <taxon>Agaricomycotina</taxon>
        <taxon>Agaricomycetes</taxon>
        <taxon>Agaricomycetidae</taxon>
        <taxon>Agaricales</taxon>
        <taxon>Agaricineae</taxon>
        <taxon>Agaricaceae</taxon>
        <taxon>Leucocoprinus</taxon>
    </lineage>
</organism>
<evidence type="ECO:0000313" key="3">
    <source>
        <dbReference type="Proteomes" id="UP000559027"/>
    </source>
</evidence>
<dbReference type="OrthoDB" id="3128446at2759"/>
<evidence type="ECO:0000313" key="2">
    <source>
        <dbReference type="EMBL" id="KAF5348465.1"/>
    </source>
</evidence>
<gene>
    <name evidence="2" type="ORF">D9756_009535</name>
</gene>
<feature type="compositionally biased region" description="Polar residues" evidence="1">
    <location>
        <begin position="501"/>
        <end position="530"/>
    </location>
</feature>
<feature type="region of interest" description="Disordered" evidence="1">
    <location>
        <begin position="85"/>
        <end position="115"/>
    </location>
</feature>
<keyword evidence="3" id="KW-1185">Reference proteome</keyword>
<reference evidence="2 3" key="1">
    <citation type="journal article" date="2020" name="ISME J.">
        <title>Uncovering the hidden diversity of litter-decomposition mechanisms in mushroom-forming fungi.</title>
        <authorList>
            <person name="Floudas D."/>
            <person name="Bentzer J."/>
            <person name="Ahren D."/>
            <person name="Johansson T."/>
            <person name="Persson P."/>
            <person name="Tunlid A."/>
        </authorList>
    </citation>
    <scope>NUCLEOTIDE SEQUENCE [LARGE SCALE GENOMIC DNA]</scope>
    <source>
        <strain evidence="2 3">CBS 146.42</strain>
    </source>
</reference>
<comment type="caution">
    <text evidence="2">The sequence shown here is derived from an EMBL/GenBank/DDBJ whole genome shotgun (WGS) entry which is preliminary data.</text>
</comment>
<dbReference type="AlphaFoldDB" id="A0A8H5CV63"/>
<protein>
    <submittedName>
        <fullName evidence="2">Uncharacterized protein</fullName>
    </submittedName>
</protein>
<proteinExistence type="predicted"/>
<feature type="region of interest" description="Disordered" evidence="1">
    <location>
        <begin position="381"/>
        <end position="691"/>
    </location>
</feature>
<feature type="compositionally biased region" description="Polar residues" evidence="1">
    <location>
        <begin position="417"/>
        <end position="431"/>
    </location>
</feature>
<feature type="compositionally biased region" description="Polar residues" evidence="1">
    <location>
        <begin position="548"/>
        <end position="581"/>
    </location>
</feature>
<feature type="compositionally biased region" description="Low complexity" evidence="1">
    <location>
        <begin position="476"/>
        <end position="495"/>
    </location>
</feature>
<name>A0A8H5CV63_9AGAR</name>